<dbReference type="Proteomes" id="UP000598996">
    <property type="component" value="Unassembled WGS sequence"/>
</dbReference>
<dbReference type="InterPro" id="IPR011856">
    <property type="entry name" value="tRNA_endonuc-like_dom_sf"/>
</dbReference>
<feature type="domain" description="Novel STAND NTPase 3" evidence="3">
    <location>
        <begin position="176"/>
        <end position="331"/>
    </location>
</feature>
<dbReference type="EMBL" id="JAENHO010000008">
    <property type="protein sequence ID" value="MBL7258223.1"/>
    <property type="molecule type" value="Genomic_DNA"/>
</dbReference>
<evidence type="ECO:0000259" key="3">
    <source>
        <dbReference type="Pfam" id="PF20720"/>
    </source>
</evidence>
<dbReference type="SUPFAM" id="SSF52980">
    <property type="entry name" value="Restriction endonuclease-like"/>
    <property type="match status" value="1"/>
</dbReference>
<sequence length="451" mass="50693">MVDGFDLGRLNYREFEEVCRDLFGEILGFPLEVFTPGPDGGIDLRHVSDDGHTVIVQCKHWHGSGTSALLSRLKTDEAPKVRNLKPDRFLLAVSVGLTPHNKQVILDTFAPALRTPSDIYGLDDIVGALRDRPRLVERHFRLWLSSTAVLRTVLDRASHLRSSWLRDELTRTAETFVPHYGFVRAAQVLAAQRVCVITGAPGVGKTTVAMMLAYWHMGHGFQVHEVRRDVDEIDELWRDDEQQVFLYDDFLGQTMLDRPRDNEDRRLVSMISRIRRTPGKALVMTTRSHILGEAQRGSDRLGGPDVSIVTSVVELSDLDFEMRGQIVYNYVSRSSIRQEEKARFGQPEVWEPIVSHRRFSPRLIEETMRLAGPGTPDVVAHLLANLEDPLHIWERIVENELSREAVELLEILFLTGETKPGARPGRSVRLGGIGGPPLPGVPLDAGGSLFQ</sequence>
<dbReference type="RefSeq" id="WP_202994854.1">
    <property type="nucleotide sequence ID" value="NZ_JAENHO010000008.1"/>
</dbReference>
<feature type="region of interest" description="Disordered" evidence="1">
    <location>
        <begin position="422"/>
        <end position="451"/>
    </location>
</feature>
<protein>
    <submittedName>
        <fullName evidence="4">Restriction endonuclease</fullName>
    </submittedName>
</protein>
<dbReference type="Pfam" id="PF04471">
    <property type="entry name" value="Mrr_cat"/>
    <property type="match status" value="1"/>
</dbReference>
<feature type="domain" description="Restriction endonuclease type IV Mrr" evidence="2">
    <location>
        <begin position="9"/>
        <end position="66"/>
    </location>
</feature>
<gene>
    <name evidence="4" type="ORF">JKJ07_28340</name>
</gene>
<dbReference type="SUPFAM" id="SSF52540">
    <property type="entry name" value="P-loop containing nucleoside triphosphate hydrolases"/>
    <property type="match status" value="1"/>
</dbReference>
<dbReference type="GO" id="GO:0004519">
    <property type="term" value="F:endonuclease activity"/>
    <property type="evidence" value="ECO:0007669"/>
    <property type="project" value="UniProtKB-KW"/>
</dbReference>
<keyword evidence="4" id="KW-0255">Endonuclease</keyword>
<dbReference type="InterPro" id="IPR049050">
    <property type="entry name" value="nSTAND3"/>
</dbReference>
<feature type="compositionally biased region" description="Low complexity" evidence="1">
    <location>
        <begin position="441"/>
        <end position="451"/>
    </location>
</feature>
<organism evidence="4 5">
    <name type="scientific">Paractinoplanes lichenicola</name>
    <dbReference type="NCBI Taxonomy" id="2802976"/>
    <lineage>
        <taxon>Bacteria</taxon>
        <taxon>Bacillati</taxon>
        <taxon>Actinomycetota</taxon>
        <taxon>Actinomycetes</taxon>
        <taxon>Micromonosporales</taxon>
        <taxon>Micromonosporaceae</taxon>
        <taxon>Paractinoplanes</taxon>
    </lineage>
</organism>
<dbReference type="InterPro" id="IPR007560">
    <property type="entry name" value="Restrct_endonuc_IV_Mrr"/>
</dbReference>
<keyword evidence="5" id="KW-1185">Reference proteome</keyword>
<comment type="caution">
    <text evidence="4">The sequence shown here is derived from an EMBL/GenBank/DDBJ whole genome shotgun (WGS) entry which is preliminary data.</text>
</comment>
<reference evidence="4 5" key="1">
    <citation type="submission" date="2021-01" db="EMBL/GenBank/DDBJ databases">
        <title>Actinoplanes sp. nov. LDG1-01 isolated from lichen.</title>
        <authorList>
            <person name="Saeng-In P."/>
            <person name="Phongsopitanun W."/>
            <person name="Kanchanasin P."/>
            <person name="Yuki M."/>
            <person name="Kudo T."/>
            <person name="Ohkuma M."/>
            <person name="Tanasupawat S."/>
        </authorList>
    </citation>
    <scope>NUCLEOTIDE SEQUENCE [LARGE SCALE GENOMIC DNA]</scope>
    <source>
        <strain evidence="4 5">LDG1-01</strain>
    </source>
</reference>
<evidence type="ECO:0000313" key="5">
    <source>
        <dbReference type="Proteomes" id="UP000598996"/>
    </source>
</evidence>
<evidence type="ECO:0000259" key="2">
    <source>
        <dbReference type="Pfam" id="PF04471"/>
    </source>
</evidence>
<dbReference type="Gene3D" id="3.40.1350.10">
    <property type="match status" value="1"/>
</dbReference>
<dbReference type="Gene3D" id="3.40.50.300">
    <property type="entry name" value="P-loop containing nucleotide triphosphate hydrolases"/>
    <property type="match status" value="1"/>
</dbReference>
<accession>A0ABS1VUW7</accession>
<name>A0ABS1VUW7_9ACTN</name>
<dbReference type="Pfam" id="PF20720">
    <property type="entry name" value="nSTAND3"/>
    <property type="match status" value="1"/>
</dbReference>
<evidence type="ECO:0000313" key="4">
    <source>
        <dbReference type="EMBL" id="MBL7258223.1"/>
    </source>
</evidence>
<keyword evidence="4" id="KW-0540">Nuclease</keyword>
<dbReference type="InterPro" id="IPR011335">
    <property type="entry name" value="Restrct_endonuc-II-like"/>
</dbReference>
<keyword evidence="4" id="KW-0378">Hydrolase</keyword>
<proteinExistence type="predicted"/>
<dbReference type="InterPro" id="IPR027417">
    <property type="entry name" value="P-loop_NTPase"/>
</dbReference>
<evidence type="ECO:0000256" key="1">
    <source>
        <dbReference type="SAM" id="MobiDB-lite"/>
    </source>
</evidence>